<feature type="transmembrane region" description="Helical" evidence="1">
    <location>
        <begin position="121"/>
        <end position="141"/>
    </location>
</feature>
<feature type="transmembrane region" description="Helical" evidence="1">
    <location>
        <begin position="12"/>
        <end position="31"/>
    </location>
</feature>
<dbReference type="eggNOG" id="COG1266">
    <property type="taxonomic scope" value="Bacteria"/>
</dbReference>
<name>C0GKT0_DETAL</name>
<feature type="transmembrane region" description="Helical" evidence="1">
    <location>
        <begin position="190"/>
        <end position="214"/>
    </location>
</feature>
<keyword evidence="1" id="KW-0812">Transmembrane</keyword>
<accession>C0GKT0</accession>
<protein>
    <submittedName>
        <fullName evidence="3">Abortive infection protein</fullName>
    </submittedName>
</protein>
<dbReference type="EMBL" id="ACJM01000027">
    <property type="protein sequence ID" value="EEG76049.1"/>
    <property type="molecule type" value="Genomic_DNA"/>
</dbReference>
<reference evidence="3 4" key="1">
    <citation type="submission" date="2009-02" db="EMBL/GenBank/DDBJ databases">
        <title>Sequencing of the draft genome and assembly of Dethiobacter alkaliphilus AHT 1.</title>
        <authorList>
            <consortium name="US DOE Joint Genome Institute (JGI-PGF)"/>
            <person name="Lucas S."/>
            <person name="Copeland A."/>
            <person name="Lapidus A."/>
            <person name="Glavina del Rio T."/>
            <person name="Dalin E."/>
            <person name="Tice H."/>
            <person name="Bruce D."/>
            <person name="Goodwin L."/>
            <person name="Pitluck S."/>
            <person name="Larimer F."/>
            <person name="Land M.L."/>
            <person name="Hauser L."/>
            <person name="Muyzer G."/>
        </authorList>
    </citation>
    <scope>NUCLEOTIDE SEQUENCE [LARGE SCALE GENOMIC DNA]</scope>
    <source>
        <strain evidence="3 4">AHT 1</strain>
    </source>
</reference>
<feature type="transmembrane region" description="Helical" evidence="1">
    <location>
        <begin position="37"/>
        <end position="63"/>
    </location>
</feature>
<evidence type="ECO:0000313" key="3">
    <source>
        <dbReference type="EMBL" id="EEG76049.1"/>
    </source>
</evidence>
<feature type="domain" description="CAAX prenyl protease 2/Lysostaphin resistance protein A-like" evidence="2">
    <location>
        <begin position="128"/>
        <end position="231"/>
    </location>
</feature>
<dbReference type="AlphaFoldDB" id="C0GKT0"/>
<keyword evidence="1" id="KW-0472">Membrane</keyword>
<keyword evidence="4" id="KW-1185">Reference proteome</keyword>
<dbReference type="GO" id="GO:0080120">
    <property type="term" value="P:CAAX-box protein maturation"/>
    <property type="evidence" value="ECO:0007669"/>
    <property type="project" value="UniProtKB-ARBA"/>
</dbReference>
<dbReference type="Pfam" id="PF02517">
    <property type="entry name" value="Rce1-like"/>
    <property type="match status" value="1"/>
</dbReference>
<feature type="transmembrane region" description="Helical" evidence="1">
    <location>
        <begin position="162"/>
        <end position="178"/>
    </location>
</feature>
<gene>
    <name evidence="3" type="ORF">DealDRAFT_3089</name>
</gene>
<feature type="transmembrane region" description="Helical" evidence="1">
    <location>
        <begin position="75"/>
        <end position="101"/>
    </location>
</feature>
<dbReference type="Proteomes" id="UP000006443">
    <property type="component" value="Unassembled WGS sequence"/>
</dbReference>
<feature type="transmembrane region" description="Helical" evidence="1">
    <location>
        <begin position="221"/>
        <end position="243"/>
    </location>
</feature>
<organism evidence="3 4">
    <name type="scientific">Dethiobacter alkaliphilus AHT 1</name>
    <dbReference type="NCBI Taxonomy" id="555088"/>
    <lineage>
        <taxon>Bacteria</taxon>
        <taxon>Bacillati</taxon>
        <taxon>Bacillota</taxon>
        <taxon>Dethiobacteria</taxon>
        <taxon>Dethiobacterales</taxon>
        <taxon>Dethiobacteraceae</taxon>
        <taxon>Dethiobacter</taxon>
    </lineage>
</organism>
<dbReference type="STRING" id="555088.DealDRAFT_3089"/>
<dbReference type="InterPro" id="IPR003675">
    <property type="entry name" value="Rce1/LyrA-like_dom"/>
</dbReference>
<comment type="caution">
    <text evidence="3">The sequence shown here is derived from an EMBL/GenBank/DDBJ whole genome shotgun (WGS) entry which is preliminary data.</text>
</comment>
<evidence type="ECO:0000256" key="1">
    <source>
        <dbReference type="SAM" id="Phobius"/>
    </source>
</evidence>
<keyword evidence="1" id="KW-1133">Transmembrane helix</keyword>
<evidence type="ECO:0000259" key="2">
    <source>
        <dbReference type="Pfam" id="PF02517"/>
    </source>
</evidence>
<dbReference type="GO" id="GO:0004175">
    <property type="term" value="F:endopeptidase activity"/>
    <property type="evidence" value="ECO:0007669"/>
    <property type="project" value="UniProtKB-ARBA"/>
</dbReference>
<evidence type="ECO:0000313" key="4">
    <source>
        <dbReference type="Proteomes" id="UP000006443"/>
    </source>
</evidence>
<sequence>MREELLRPLWQRVFISGFGFVVVTFIVLGLIRYLGLAFYGINFVTIGFLIMWIMPFVFLSAGGRKKIGIKKPESWLWVLISFVIGAVVAGAIYFLGFVLYGTGPENWGMTVAYEYMAGQDAVFEPVVFAVVTFLSMLFSPIGEEFYFRGIIHEVLGEKLSSYKMAGFWSSFLFAAIHLPHHNIFFTAQSFLTGFVPLFIWFAFMFIVSYLFIWARVKSGSILGAILCHSGYILGMNLFVYNVLL</sequence>
<proteinExistence type="predicted"/>